<name>D8PRE9_SCHCM</name>
<organism evidence="5">
    <name type="scientific">Schizophyllum commune (strain H4-8 / FGSC 9210)</name>
    <name type="common">Split gill fungus</name>
    <dbReference type="NCBI Taxonomy" id="578458"/>
    <lineage>
        <taxon>Eukaryota</taxon>
        <taxon>Fungi</taxon>
        <taxon>Dikarya</taxon>
        <taxon>Basidiomycota</taxon>
        <taxon>Agaricomycotina</taxon>
        <taxon>Agaricomycetes</taxon>
        <taxon>Agaricomycetidae</taxon>
        <taxon>Agaricales</taxon>
        <taxon>Schizophyllaceae</taxon>
        <taxon>Schizophyllum</taxon>
    </lineage>
</organism>
<dbReference type="FunFam" id="3.40.30.10:FF:000245">
    <property type="entry name" value="Thioredoxin"/>
    <property type="match status" value="1"/>
</dbReference>
<dbReference type="Gene3D" id="3.40.30.10">
    <property type="entry name" value="Glutaredoxin"/>
    <property type="match status" value="1"/>
</dbReference>
<dbReference type="Pfam" id="PF00085">
    <property type="entry name" value="Thioredoxin"/>
    <property type="match status" value="1"/>
</dbReference>
<dbReference type="PRINTS" id="PR00421">
    <property type="entry name" value="THIOREDOXIN"/>
</dbReference>
<evidence type="ECO:0000256" key="2">
    <source>
        <dbReference type="ARBA" id="ARBA00023157"/>
    </source>
</evidence>
<dbReference type="PROSITE" id="PS00194">
    <property type="entry name" value="THIOREDOXIN_1"/>
    <property type="match status" value="1"/>
</dbReference>
<dbReference type="PROSITE" id="PS51352">
    <property type="entry name" value="THIOREDOXIN_2"/>
    <property type="match status" value="1"/>
</dbReference>
<keyword evidence="5" id="KW-1185">Reference proteome</keyword>
<proteinExistence type="predicted"/>
<evidence type="ECO:0000313" key="5">
    <source>
        <dbReference type="Proteomes" id="UP000007431"/>
    </source>
</evidence>
<reference evidence="4 5" key="1">
    <citation type="journal article" date="2010" name="Nat. Biotechnol.">
        <title>Genome sequence of the model mushroom Schizophyllum commune.</title>
        <authorList>
            <person name="Ohm R.A."/>
            <person name="de Jong J.F."/>
            <person name="Lugones L.G."/>
            <person name="Aerts A."/>
            <person name="Kothe E."/>
            <person name="Stajich J.E."/>
            <person name="de Vries R.P."/>
            <person name="Record E."/>
            <person name="Levasseur A."/>
            <person name="Baker S.E."/>
            <person name="Bartholomew K.A."/>
            <person name="Coutinho P.M."/>
            <person name="Erdmann S."/>
            <person name="Fowler T.J."/>
            <person name="Gathman A.C."/>
            <person name="Lombard V."/>
            <person name="Henrissat B."/>
            <person name="Knabe N."/>
            <person name="Kuees U."/>
            <person name="Lilly W.W."/>
            <person name="Lindquist E."/>
            <person name="Lucas S."/>
            <person name="Magnuson J.K."/>
            <person name="Piumi F."/>
            <person name="Raudaskoski M."/>
            <person name="Salamov A."/>
            <person name="Schmutz J."/>
            <person name="Schwarze F.W.M.R."/>
            <person name="vanKuyk P.A."/>
            <person name="Horton J.S."/>
            <person name="Grigoriev I.V."/>
            <person name="Woesten H.A.B."/>
        </authorList>
    </citation>
    <scope>NUCLEOTIDE SEQUENCE [LARGE SCALE GENOMIC DNA]</scope>
    <source>
        <strain evidence="5">H4-8 / FGSC 9210</strain>
    </source>
</reference>
<dbReference type="AlphaFoldDB" id="D8PRE9"/>
<protein>
    <recommendedName>
        <fullName evidence="1">Thioredoxin</fullName>
    </recommendedName>
</protein>
<dbReference type="STRING" id="578458.D8PRE9"/>
<evidence type="ECO:0000313" key="4">
    <source>
        <dbReference type="EMBL" id="EFJ02515.1"/>
    </source>
</evidence>
<dbReference type="InterPro" id="IPR017937">
    <property type="entry name" value="Thioredoxin_CS"/>
</dbReference>
<feature type="domain" description="Thioredoxin" evidence="3">
    <location>
        <begin position="1"/>
        <end position="107"/>
    </location>
</feature>
<dbReference type="HOGENOM" id="CLU_090389_1_1_1"/>
<dbReference type="Proteomes" id="UP000007431">
    <property type="component" value="Unassembled WGS sequence"/>
</dbReference>
<dbReference type="KEGG" id="scm:SCHCO_02610789"/>
<dbReference type="InterPro" id="IPR013766">
    <property type="entry name" value="Thioredoxin_domain"/>
</dbReference>
<dbReference type="eggNOG" id="KOG0907">
    <property type="taxonomic scope" value="Eukaryota"/>
</dbReference>
<dbReference type="EMBL" id="GL377302">
    <property type="protein sequence ID" value="EFJ02515.1"/>
    <property type="molecule type" value="Genomic_DNA"/>
</dbReference>
<sequence>MSITHITSLSQLNGILDKSKDKLSVIDFHASWCGPCHAIAPVYEALSKQYKDVNFLKCDVDAAREVSGHYGISAMPTFIFLRGHTKVHQVRGANKAALEAGIRQYSSGAGASGGAFAGQGRTLGGDSPATSGSSDPLSPQLKIFLYLIAAYGLFWYLS</sequence>
<keyword evidence="2" id="KW-1015">Disulfide bond</keyword>
<dbReference type="OrthoDB" id="10263751at2759"/>
<dbReference type="PANTHER" id="PTHR46115">
    <property type="entry name" value="THIOREDOXIN-LIKE PROTEIN 1"/>
    <property type="match status" value="1"/>
</dbReference>
<dbReference type="VEuPathDB" id="FungiDB:SCHCODRAFT_02610789"/>
<gene>
    <name evidence="4" type="ORF">SCHCODRAFT_13623</name>
</gene>
<dbReference type="SUPFAM" id="SSF52833">
    <property type="entry name" value="Thioredoxin-like"/>
    <property type="match status" value="1"/>
</dbReference>
<evidence type="ECO:0000259" key="3">
    <source>
        <dbReference type="PROSITE" id="PS51352"/>
    </source>
</evidence>
<dbReference type="GeneID" id="9585049"/>
<dbReference type="InterPro" id="IPR036249">
    <property type="entry name" value="Thioredoxin-like_sf"/>
</dbReference>
<dbReference type="InParanoid" id="D8PRE9"/>
<evidence type="ECO:0000256" key="1">
    <source>
        <dbReference type="ARBA" id="ARBA00020570"/>
    </source>
</evidence>
<dbReference type="CDD" id="cd02947">
    <property type="entry name" value="TRX_family"/>
    <property type="match status" value="1"/>
</dbReference>
<dbReference type="OMA" id="FQTKGRT"/>
<accession>D8PRE9</accession>